<feature type="transmembrane region" description="Helical" evidence="7">
    <location>
        <begin position="388"/>
        <end position="406"/>
    </location>
</feature>
<dbReference type="EMBL" id="SNWR01000001">
    <property type="protein sequence ID" value="TDO38129.1"/>
    <property type="molecule type" value="Genomic_DNA"/>
</dbReference>
<evidence type="ECO:0000259" key="9">
    <source>
        <dbReference type="Pfam" id="PF03772"/>
    </source>
</evidence>
<dbReference type="Pfam" id="PF00753">
    <property type="entry name" value="Lactamase_B"/>
    <property type="match status" value="1"/>
</dbReference>
<keyword evidence="5 7" id="KW-0472">Membrane</keyword>
<dbReference type="InterPro" id="IPR036866">
    <property type="entry name" value="RibonucZ/Hydroxyglut_hydro"/>
</dbReference>
<dbReference type="InterPro" id="IPR035681">
    <property type="entry name" value="ComA-like_MBL"/>
</dbReference>
<reference evidence="10 11" key="1">
    <citation type="submission" date="2019-03" db="EMBL/GenBank/DDBJ databases">
        <title>Sequencing the genomes of 1000 actinobacteria strains.</title>
        <authorList>
            <person name="Klenk H.-P."/>
        </authorList>
    </citation>
    <scope>NUCLEOTIDE SEQUENCE [LARGE SCALE GENOMIC DNA]</scope>
    <source>
        <strain evidence="10 11">DSM 43805</strain>
    </source>
</reference>
<feature type="transmembrane region" description="Helical" evidence="7">
    <location>
        <begin position="496"/>
        <end position="517"/>
    </location>
</feature>
<feature type="transmembrane region" description="Helical" evidence="7">
    <location>
        <begin position="523"/>
        <end position="544"/>
    </location>
</feature>
<feature type="transmembrane region" description="Helical" evidence="7">
    <location>
        <begin position="412"/>
        <end position="428"/>
    </location>
</feature>
<feature type="transmembrane region" description="Helical" evidence="7">
    <location>
        <begin position="72"/>
        <end position="91"/>
    </location>
</feature>
<feature type="domain" description="ComEC/Rec2-related protein" evidence="9">
    <location>
        <begin position="338"/>
        <end position="601"/>
    </location>
</feature>
<evidence type="ECO:0000256" key="6">
    <source>
        <dbReference type="SAM" id="MobiDB-lite"/>
    </source>
</evidence>
<keyword evidence="11" id="KW-1185">Reference proteome</keyword>
<evidence type="ECO:0000313" key="10">
    <source>
        <dbReference type="EMBL" id="TDO38129.1"/>
    </source>
</evidence>
<dbReference type="NCBIfam" id="TIGR00360">
    <property type="entry name" value="ComEC_N-term"/>
    <property type="match status" value="1"/>
</dbReference>
<organism evidence="10 11">
    <name type="scientific">Paractinoplanes brasiliensis</name>
    <dbReference type="NCBI Taxonomy" id="52695"/>
    <lineage>
        <taxon>Bacteria</taxon>
        <taxon>Bacillati</taxon>
        <taxon>Actinomycetota</taxon>
        <taxon>Actinomycetes</taxon>
        <taxon>Micromonosporales</taxon>
        <taxon>Micromonosporaceae</taxon>
        <taxon>Paractinoplanes</taxon>
    </lineage>
</organism>
<gene>
    <name evidence="10" type="ORF">C8E87_1771</name>
</gene>
<feature type="transmembrane region" description="Helical" evidence="7">
    <location>
        <begin position="456"/>
        <end position="475"/>
    </location>
</feature>
<name>A0A4R6JPC3_9ACTN</name>
<dbReference type="AlphaFoldDB" id="A0A4R6JPC3"/>
<dbReference type="CDD" id="cd07731">
    <property type="entry name" value="ComA-like_MBL-fold"/>
    <property type="match status" value="1"/>
</dbReference>
<evidence type="ECO:0000256" key="5">
    <source>
        <dbReference type="ARBA" id="ARBA00023136"/>
    </source>
</evidence>
<sequence length="890" mass="90629">MTKEGTAISTRRVEPPLNHRSPVRDDPGVSRRPRVRSEPSQGARPPVRAEPGGDQPAARPLSGRDSGAAPDLRLAGFALAVWMSALASLYLSARGGVLLGAAAVVLCALPAFLVGRGGVATRVPGSAHISLRGLMAPGGPNALVRGVGAGAARSGASDGVRGGGRRWVSAGRWLGPAVLLGVACGAVATAARVSVREAGPLVELVRAGEPVRMELVVRDDPQALKSSAGRPPTYIVAVDLRSVRGEDGVSLRLSARALVLGSDPGWRGLLPGQRVRAEGKLLPPRGGDLRAVVASVRKAPEAVGRPSWAQRAAGALRAGLQRACEPLPDLPGGLLPGLIVGDTSRLDPALEEDFRATGMTHLNAVSGANVAIVLGVVLFAVRRTRAGPVITAVVCAVALVGFVILARPSPSVVRAAAMGAIGLIALASGRRRAALPALAAGVAVLILADPELASDVGFALSVLATSGLLLLAPVWRDALRARGWPPGLAEALAVPAAAQVVCGPVVAGLSGTISIVAVPANLLAVPAIAPATLLGVTAAVVSPVWPAGAEFAAWLGHWPAQWLVLVATYGARVPAGALPWPGGLTGALLLAVVTVGLLVAARRPLIRRLVTVIALGGVLGALPVRLIASGWPPAGWLVVACAVGQGDALVLPAGAGRAIVVDAGPEPNAVDHCLRRLGIRQVVLFVVSHFHADHIGGVTGVFRGRDVRAVIGPDWPEPPEGRAAVAAAAGRVPVHAVGPGWAYGVGNVRLEVLGPVEPMRGTNSDPNNNSLVLRAEVDGRTVLLPGDAETEEQEDMIARLGPEAVRADVVKVAHHGSAFQSTRFLDEIRPTVALVSVGADNDYGHPNGPLLARLAQGGARVLRTDQSGDLAAVATDRGLAVVARGDPPAP</sequence>
<feature type="region of interest" description="Disordered" evidence="6">
    <location>
        <begin position="1"/>
        <end position="65"/>
    </location>
</feature>
<feature type="transmembrane region" description="Helical" evidence="7">
    <location>
        <begin position="583"/>
        <end position="601"/>
    </location>
</feature>
<evidence type="ECO:0000313" key="11">
    <source>
        <dbReference type="Proteomes" id="UP000294901"/>
    </source>
</evidence>
<evidence type="ECO:0000256" key="2">
    <source>
        <dbReference type="ARBA" id="ARBA00022475"/>
    </source>
</evidence>
<evidence type="ECO:0000256" key="1">
    <source>
        <dbReference type="ARBA" id="ARBA00004651"/>
    </source>
</evidence>
<keyword evidence="4 7" id="KW-1133">Transmembrane helix</keyword>
<dbReference type="SUPFAM" id="SSF56281">
    <property type="entry name" value="Metallo-hydrolase/oxidoreductase"/>
    <property type="match status" value="1"/>
</dbReference>
<feature type="transmembrane region" description="Helical" evidence="7">
    <location>
        <begin position="608"/>
        <end position="628"/>
    </location>
</feature>
<protein>
    <submittedName>
        <fullName evidence="10">Competence protein ComEC</fullName>
    </submittedName>
</protein>
<dbReference type="InterPro" id="IPR004477">
    <property type="entry name" value="ComEC_N"/>
</dbReference>
<accession>A0A4R6JPC3</accession>
<comment type="caution">
    <text evidence="10">The sequence shown here is derived from an EMBL/GenBank/DDBJ whole genome shotgun (WGS) entry which is preliminary data.</text>
</comment>
<keyword evidence="3 7" id="KW-0812">Transmembrane</keyword>
<evidence type="ECO:0000259" key="8">
    <source>
        <dbReference type="Pfam" id="PF00753"/>
    </source>
</evidence>
<evidence type="ECO:0000256" key="7">
    <source>
        <dbReference type="SAM" id="Phobius"/>
    </source>
</evidence>
<evidence type="ECO:0000256" key="4">
    <source>
        <dbReference type="ARBA" id="ARBA00022989"/>
    </source>
</evidence>
<feature type="transmembrane region" description="Helical" evidence="7">
    <location>
        <begin position="551"/>
        <end position="571"/>
    </location>
</feature>
<proteinExistence type="predicted"/>
<dbReference type="Proteomes" id="UP000294901">
    <property type="component" value="Unassembled WGS sequence"/>
</dbReference>
<dbReference type="InterPro" id="IPR052159">
    <property type="entry name" value="Competence_DNA_uptake"/>
</dbReference>
<dbReference type="Pfam" id="PF03772">
    <property type="entry name" value="Competence"/>
    <property type="match status" value="1"/>
</dbReference>
<dbReference type="PANTHER" id="PTHR30619:SF1">
    <property type="entry name" value="RECOMBINATION PROTEIN 2"/>
    <property type="match status" value="1"/>
</dbReference>
<feature type="domain" description="Metallo-beta-lactamase" evidence="8">
    <location>
        <begin position="645"/>
        <end position="829"/>
    </location>
</feature>
<feature type="transmembrane region" description="Helical" evidence="7">
    <location>
        <begin position="362"/>
        <end position="381"/>
    </location>
</feature>
<comment type="subcellular location">
    <subcellularLocation>
        <location evidence="1">Cell membrane</location>
        <topology evidence="1">Multi-pass membrane protein</topology>
    </subcellularLocation>
</comment>
<dbReference type="InterPro" id="IPR001279">
    <property type="entry name" value="Metallo-B-lactamas"/>
</dbReference>
<evidence type="ECO:0000256" key="3">
    <source>
        <dbReference type="ARBA" id="ARBA00022692"/>
    </source>
</evidence>
<keyword evidence="2" id="KW-1003">Cell membrane</keyword>
<feature type="transmembrane region" description="Helical" evidence="7">
    <location>
        <begin position="97"/>
        <end position="115"/>
    </location>
</feature>
<dbReference type="GO" id="GO:0005886">
    <property type="term" value="C:plasma membrane"/>
    <property type="evidence" value="ECO:0007669"/>
    <property type="project" value="UniProtKB-SubCell"/>
</dbReference>
<dbReference type="PANTHER" id="PTHR30619">
    <property type="entry name" value="DNA INTERNALIZATION/COMPETENCE PROTEIN COMEC/REC2"/>
    <property type="match status" value="1"/>
</dbReference>
<dbReference type="Gene3D" id="3.60.15.10">
    <property type="entry name" value="Ribonuclease Z/Hydroxyacylglutathione hydrolase-like"/>
    <property type="match status" value="1"/>
</dbReference>